<evidence type="ECO:0000313" key="3">
    <source>
        <dbReference type="Proteomes" id="UP001165060"/>
    </source>
</evidence>
<dbReference type="Proteomes" id="UP001165060">
    <property type="component" value="Unassembled WGS sequence"/>
</dbReference>
<dbReference type="SUPFAM" id="SSF48452">
    <property type="entry name" value="TPR-like"/>
    <property type="match status" value="1"/>
</dbReference>
<dbReference type="InterPro" id="IPR019734">
    <property type="entry name" value="TPR_rpt"/>
</dbReference>
<evidence type="ECO:0008006" key="4">
    <source>
        <dbReference type="Google" id="ProtNLM"/>
    </source>
</evidence>
<accession>A0ABQ6N3U7</accession>
<protein>
    <recommendedName>
        <fullName evidence="4">Tetratricopeptide repeat protein</fullName>
    </recommendedName>
</protein>
<evidence type="ECO:0000256" key="1">
    <source>
        <dbReference type="PROSITE-ProRule" id="PRU00339"/>
    </source>
</evidence>
<organism evidence="2 3">
    <name type="scientific">Tetraparma gracilis</name>
    <dbReference type="NCBI Taxonomy" id="2962635"/>
    <lineage>
        <taxon>Eukaryota</taxon>
        <taxon>Sar</taxon>
        <taxon>Stramenopiles</taxon>
        <taxon>Ochrophyta</taxon>
        <taxon>Bolidophyceae</taxon>
        <taxon>Parmales</taxon>
        <taxon>Triparmaceae</taxon>
        <taxon>Tetraparma</taxon>
    </lineage>
</organism>
<dbReference type="SMART" id="SM00028">
    <property type="entry name" value="TPR"/>
    <property type="match status" value="3"/>
</dbReference>
<dbReference type="InterPro" id="IPR011990">
    <property type="entry name" value="TPR-like_helical_dom_sf"/>
</dbReference>
<dbReference type="Gene3D" id="1.25.40.10">
    <property type="entry name" value="Tetratricopeptide repeat domain"/>
    <property type="match status" value="1"/>
</dbReference>
<evidence type="ECO:0000313" key="2">
    <source>
        <dbReference type="EMBL" id="GMI39189.1"/>
    </source>
</evidence>
<sequence>MSDGSADPNVVLACLNEMARPLYRYELLMCIRHGRDEMDAGRADELSPLLGRVASLPDELVREHVLPFLVGVARTEDDAAALFEMGEAQLKANDYTRAAIYFRKALPIFSDLGDVEVTVKVMMRQVALHRKVGEHERALELFESAMELYEGGPVSPCRAAVRLCAAGCDSIERGSFSAAMSSFCLALKTSHQLRQRHTPLGVLAVLYVARVYELRVETERALEHYAWARAMSRKCGGRGHGADGVRTRQIEADIARILERHGGPSWVDLDLASAA</sequence>
<proteinExistence type="predicted"/>
<comment type="caution">
    <text evidence="2">The sequence shown here is derived from an EMBL/GenBank/DDBJ whole genome shotgun (WGS) entry which is preliminary data.</text>
</comment>
<keyword evidence="1" id="KW-0802">TPR repeat</keyword>
<reference evidence="2 3" key="1">
    <citation type="journal article" date="2023" name="Commun. Biol.">
        <title>Genome analysis of Parmales, the sister group of diatoms, reveals the evolutionary specialization of diatoms from phago-mixotrophs to photoautotrophs.</title>
        <authorList>
            <person name="Ban H."/>
            <person name="Sato S."/>
            <person name="Yoshikawa S."/>
            <person name="Yamada K."/>
            <person name="Nakamura Y."/>
            <person name="Ichinomiya M."/>
            <person name="Sato N."/>
            <person name="Blanc-Mathieu R."/>
            <person name="Endo H."/>
            <person name="Kuwata A."/>
            <person name="Ogata H."/>
        </authorList>
    </citation>
    <scope>NUCLEOTIDE SEQUENCE [LARGE SCALE GENOMIC DNA]</scope>
</reference>
<feature type="repeat" description="TPR" evidence="1">
    <location>
        <begin position="79"/>
        <end position="112"/>
    </location>
</feature>
<gene>
    <name evidence="2" type="ORF">TeGR_g15141</name>
</gene>
<dbReference type="EMBL" id="BRYB01002072">
    <property type="protein sequence ID" value="GMI39189.1"/>
    <property type="molecule type" value="Genomic_DNA"/>
</dbReference>
<keyword evidence="3" id="KW-1185">Reference proteome</keyword>
<dbReference type="PROSITE" id="PS50005">
    <property type="entry name" value="TPR"/>
    <property type="match status" value="1"/>
</dbReference>
<name>A0ABQ6N3U7_9STRA</name>